<dbReference type="RefSeq" id="WP_110232613.1">
    <property type="nucleotide sequence ID" value="NZ_CP023994.1"/>
</dbReference>
<evidence type="ECO:0000259" key="5">
    <source>
        <dbReference type="PROSITE" id="PS50893"/>
    </source>
</evidence>
<dbReference type="CDD" id="cd03216">
    <property type="entry name" value="ABC_Carb_Monos_I"/>
    <property type="match status" value="1"/>
</dbReference>
<keyword evidence="4 6" id="KW-0067">ATP-binding</keyword>
<accession>A0A2Z3S0Q2</accession>
<dbReference type="InterPro" id="IPR003439">
    <property type="entry name" value="ABC_transporter-like_ATP-bd"/>
</dbReference>
<evidence type="ECO:0000313" key="7">
    <source>
        <dbReference type="Proteomes" id="UP000246894"/>
    </source>
</evidence>
<gene>
    <name evidence="6" type="ORF">AURMO_00053</name>
</gene>
<dbReference type="Proteomes" id="UP000246894">
    <property type="component" value="Chromosome"/>
</dbReference>
<keyword evidence="2" id="KW-0677">Repeat</keyword>
<feature type="domain" description="ABC transporter" evidence="5">
    <location>
        <begin position="27"/>
        <end position="270"/>
    </location>
</feature>
<feature type="domain" description="ABC transporter" evidence="5">
    <location>
        <begin position="283"/>
        <end position="525"/>
    </location>
</feature>
<dbReference type="GO" id="GO:0016887">
    <property type="term" value="F:ATP hydrolysis activity"/>
    <property type="evidence" value="ECO:0007669"/>
    <property type="project" value="InterPro"/>
</dbReference>
<evidence type="ECO:0000256" key="2">
    <source>
        <dbReference type="ARBA" id="ARBA00022737"/>
    </source>
</evidence>
<evidence type="ECO:0000313" key="6">
    <source>
        <dbReference type="EMBL" id="AWR20678.1"/>
    </source>
</evidence>
<keyword evidence="1" id="KW-0813">Transport</keyword>
<dbReference type="PANTHER" id="PTHR43790:SF9">
    <property type="entry name" value="GALACTOFURANOSE TRANSPORTER ATP-BINDING PROTEIN YTFR"/>
    <property type="match status" value="1"/>
</dbReference>
<organism evidence="6 7">
    <name type="scientific">Aurantimicrobium photophilum</name>
    <dbReference type="NCBI Taxonomy" id="1987356"/>
    <lineage>
        <taxon>Bacteria</taxon>
        <taxon>Bacillati</taxon>
        <taxon>Actinomycetota</taxon>
        <taxon>Actinomycetes</taxon>
        <taxon>Micrococcales</taxon>
        <taxon>Microbacteriaceae</taxon>
        <taxon>Aurantimicrobium</taxon>
    </lineage>
</organism>
<dbReference type="EMBL" id="CP023994">
    <property type="protein sequence ID" value="AWR20678.1"/>
    <property type="molecule type" value="Genomic_DNA"/>
</dbReference>
<dbReference type="SMART" id="SM00382">
    <property type="entry name" value="AAA"/>
    <property type="match status" value="2"/>
</dbReference>
<keyword evidence="7" id="KW-1185">Reference proteome</keyword>
<dbReference type="InterPro" id="IPR050107">
    <property type="entry name" value="ABC_carbohydrate_import_ATPase"/>
</dbReference>
<reference evidence="6 7" key="1">
    <citation type="submission" date="2017-10" db="EMBL/GenBank/DDBJ databases">
        <title>Genome of an Actinobacterium that displays light-enhanced growth.</title>
        <authorList>
            <person name="Maresca J.A."/>
            <person name="Hempel P."/>
            <person name="Shevchenko O."/>
            <person name="Miller K.J."/>
            <person name="Hahn M.W."/>
        </authorList>
    </citation>
    <scope>NUCLEOTIDE SEQUENCE [LARGE SCALE GENOMIC DNA]</scope>
    <source>
        <strain evidence="6 7">MWH-Mo1</strain>
    </source>
</reference>
<dbReference type="InterPro" id="IPR017871">
    <property type="entry name" value="ABC_transporter-like_CS"/>
</dbReference>
<dbReference type="KEGG" id="aum:AURMO_00053"/>
<evidence type="ECO:0000256" key="1">
    <source>
        <dbReference type="ARBA" id="ARBA00022448"/>
    </source>
</evidence>
<sequence length="542" mass="58015">MSNKPLSGSEAAGFSPAASGSHSEVALTITGLNKSFGGTQALSDASLTVRKGTVHALLGGNGSGKSTSIKILAAVYTADSGDLTIFGKPYSLSGYTSQTAQQAGLRFVHQDLGLFPELSIEENFALDAGYPLRSYGGVDWKKLRAHVSRLLTEYEIDADPWAPVQSLRPSDRTMVAIARALQDQVEGEDLILVLDEPTASLALHESTRLLEQVRRRADKGQTVVMVSHRLQEVLSVAHDFTVFRDGKVVGTLTDASPTEDELVEIMAGSLVKSLRPTGSQSHARNEEVVVLKSIHGGPLRGVNLTVHAGEILGIAGLVGSGRSSILLNIFGSVKPSKGTIILNGKEFTPKHIDEAMDAGVAMVPENRVQDAAFSDLSVRENIAASVLRENWVRGWMSRTKERGIARKLIERFSVKVAGPDALFSSMSGGNQQKVVLARWMQRNPSLLLLDEPTQGVDVMSRADIYSVIREAAAAGMAVIVASSDVSELHALSDRVAILRSGRITDEVVAGELEIDYLNRLVLKDPTGAIPVVKSATARKARS</sequence>
<dbReference type="AlphaFoldDB" id="A0A2Z3S0Q2"/>
<dbReference type="CDD" id="cd03215">
    <property type="entry name" value="ABC_Carb_Monos_II"/>
    <property type="match status" value="1"/>
</dbReference>
<keyword evidence="3" id="KW-0547">Nucleotide-binding</keyword>
<dbReference type="PROSITE" id="PS50893">
    <property type="entry name" value="ABC_TRANSPORTER_2"/>
    <property type="match status" value="2"/>
</dbReference>
<dbReference type="PANTHER" id="PTHR43790">
    <property type="entry name" value="CARBOHYDRATE TRANSPORT ATP-BINDING PROTEIN MG119-RELATED"/>
    <property type="match status" value="1"/>
</dbReference>
<keyword evidence="6" id="KW-0378">Hydrolase</keyword>
<dbReference type="PROSITE" id="PS00211">
    <property type="entry name" value="ABC_TRANSPORTER_1"/>
    <property type="match status" value="1"/>
</dbReference>
<dbReference type="InterPro" id="IPR027417">
    <property type="entry name" value="P-loop_NTPase"/>
</dbReference>
<dbReference type="Gene3D" id="3.40.50.300">
    <property type="entry name" value="P-loop containing nucleotide triphosphate hydrolases"/>
    <property type="match status" value="2"/>
</dbReference>
<proteinExistence type="predicted"/>
<evidence type="ECO:0000256" key="4">
    <source>
        <dbReference type="ARBA" id="ARBA00022840"/>
    </source>
</evidence>
<name>A0A2Z3S0Q2_9MICO</name>
<dbReference type="GO" id="GO:0005524">
    <property type="term" value="F:ATP binding"/>
    <property type="evidence" value="ECO:0007669"/>
    <property type="project" value="UniProtKB-KW"/>
</dbReference>
<protein>
    <submittedName>
        <fullName evidence="6">Ribose import ATP-binding protein RbsA</fullName>
        <ecNumber evidence="6">3.6.3.17</ecNumber>
    </submittedName>
</protein>
<dbReference type="OrthoDB" id="39350at2"/>
<dbReference type="InterPro" id="IPR003593">
    <property type="entry name" value="AAA+_ATPase"/>
</dbReference>
<dbReference type="SUPFAM" id="SSF52540">
    <property type="entry name" value="P-loop containing nucleoside triphosphate hydrolases"/>
    <property type="match status" value="2"/>
</dbReference>
<dbReference type="EC" id="3.6.3.17" evidence="6"/>
<dbReference type="Pfam" id="PF00005">
    <property type="entry name" value="ABC_tran"/>
    <property type="match status" value="2"/>
</dbReference>
<evidence type="ECO:0000256" key="3">
    <source>
        <dbReference type="ARBA" id="ARBA00022741"/>
    </source>
</evidence>